<evidence type="ECO:0000313" key="2">
    <source>
        <dbReference type="EMBL" id="GLR11927.1"/>
    </source>
</evidence>
<organism evidence="2 3">
    <name type="scientific">Chitinimonas prasina</name>
    <dbReference type="NCBI Taxonomy" id="1434937"/>
    <lineage>
        <taxon>Bacteria</taxon>
        <taxon>Pseudomonadati</taxon>
        <taxon>Pseudomonadota</taxon>
        <taxon>Betaproteobacteria</taxon>
        <taxon>Neisseriales</taxon>
        <taxon>Chitinibacteraceae</taxon>
        <taxon>Chitinimonas</taxon>
    </lineage>
</organism>
<dbReference type="Proteomes" id="UP001156706">
    <property type="component" value="Unassembled WGS sequence"/>
</dbReference>
<dbReference type="Gene3D" id="3.30.70.1290">
    <property type="entry name" value="Transposase IS200-like"/>
    <property type="match status" value="1"/>
</dbReference>
<feature type="domain" description="Transposase IS200-like" evidence="1">
    <location>
        <begin position="8"/>
        <end position="132"/>
    </location>
</feature>
<keyword evidence="3" id="KW-1185">Reference proteome</keyword>
<dbReference type="InterPro" id="IPR052715">
    <property type="entry name" value="RAYT_transposase"/>
</dbReference>
<dbReference type="PANTHER" id="PTHR36966:SF1">
    <property type="entry name" value="REP-ASSOCIATED TYROSINE TRANSPOSASE"/>
    <property type="match status" value="1"/>
</dbReference>
<dbReference type="EMBL" id="BSOG01000001">
    <property type="protein sequence ID" value="GLR11927.1"/>
    <property type="molecule type" value="Genomic_DNA"/>
</dbReference>
<proteinExistence type="predicted"/>
<gene>
    <name evidence="2" type="ORF">GCM10007907_07170</name>
</gene>
<evidence type="ECO:0000313" key="3">
    <source>
        <dbReference type="Proteomes" id="UP001156706"/>
    </source>
</evidence>
<dbReference type="RefSeq" id="WP_284195070.1">
    <property type="nucleotide sequence ID" value="NZ_BSOG01000001.1"/>
</dbReference>
<dbReference type="SUPFAM" id="SSF143422">
    <property type="entry name" value="Transposase IS200-like"/>
    <property type="match status" value="1"/>
</dbReference>
<dbReference type="InterPro" id="IPR002686">
    <property type="entry name" value="Transposase_17"/>
</dbReference>
<evidence type="ECO:0000259" key="1">
    <source>
        <dbReference type="SMART" id="SM01321"/>
    </source>
</evidence>
<accession>A0ABQ5YAF3</accession>
<dbReference type="SMART" id="SM01321">
    <property type="entry name" value="Y1_Tnp"/>
    <property type="match status" value="1"/>
</dbReference>
<name>A0ABQ5YAF3_9NEIS</name>
<dbReference type="NCBIfam" id="NF047646">
    <property type="entry name" value="REP_Tyr_transpos"/>
    <property type="match status" value="1"/>
</dbReference>
<dbReference type="InterPro" id="IPR036515">
    <property type="entry name" value="Transposase_17_sf"/>
</dbReference>
<protein>
    <submittedName>
        <fullName evidence="2">Transposase</fullName>
    </submittedName>
</protein>
<comment type="caution">
    <text evidence="2">The sequence shown here is derived from an EMBL/GenBank/DDBJ whole genome shotgun (WGS) entry which is preliminary data.</text>
</comment>
<sequence>MDYRRAWCPGGTYFFTVNLLQRHNNDLLVRHVAALRAAVAHVRASHPFIIHGWVVLPDHLHCVIELPHGDADFSLRWRLIKGHFSKQIPKLEIRSTTRMQRGERGIWQRRYWEHLIRDETDYRSHMDYVHINPVKHGLVQSVSDWPYSTFHRLVARGVYPADWAGVPSGGLSYSD</sequence>
<dbReference type="PANTHER" id="PTHR36966">
    <property type="entry name" value="REP-ASSOCIATED TYROSINE TRANSPOSASE"/>
    <property type="match status" value="1"/>
</dbReference>
<reference evidence="3" key="1">
    <citation type="journal article" date="2019" name="Int. J. Syst. Evol. Microbiol.">
        <title>The Global Catalogue of Microorganisms (GCM) 10K type strain sequencing project: providing services to taxonomists for standard genome sequencing and annotation.</title>
        <authorList>
            <consortium name="The Broad Institute Genomics Platform"/>
            <consortium name="The Broad Institute Genome Sequencing Center for Infectious Disease"/>
            <person name="Wu L."/>
            <person name="Ma J."/>
        </authorList>
    </citation>
    <scope>NUCLEOTIDE SEQUENCE [LARGE SCALE GENOMIC DNA]</scope>
    <source>
        <strain evidence="3">NBRC 110044</strain>
    </source>
</reference>